<keyword evidence="5" id="KW-1185">Reference proteome</keyword>
<dbReference type="Pfam" id="PF07963">
    <property type="entry name" value="N_methyl"/>
    <property type="match status" value="1"/>
</dbReference>
<evidence type="ECO:0000313" key="5">
    <source>
        <dbReference type="Proteomes" id="UP000634308"/>
    </source>
</evidence>
<dbReference type="Proteomes" id="UP000634308">
    <property type="component" value="Unassembled WGS sequence"/>
</dbReference>
<evidence type="ECO:0000256" key="3">
    <source>
        <dbReference type="SAM" id="Phobius"/>
    </source>
</evidence>
<keyword evidence="3" id="KW-0812">Transmembrane</keyword>
<keyword evidence="2" id="KW-0998">Cell outer membrane</keyword>
<protein>
    <recommendedName>
        <fullName evidence="6">Prepilin-type N-terminal cleavage/methylation domain-containing protein</fullName>
    </recommendedName>
</protein>
<sequence>MRNPDSTKRHATQGFTIIEVLVAVLLLLVIVTAVLAPLTGLFGLSRQSTQQVAATNLAQAAIEQVKGEWQDSPKYQMGCVSLTSFPAGVQVRAQGMDSNFNKVGSETDVQATGTACGVNPTLPDTSPTNRTVTATATSAGKTVSFSTEIAHP</sequence>
<organism evidence="4 5">
    <name type="scientific">Deinococcus seoulensis</name>
    <dbReference type="NCBI Taxonomy" id="1837379"/>
    <lineage>
        <taxon>Bacteria</taxon>
        <taxon>Thermotogati</taxon>
        <taxon>Deinococcota</taxon>
        <taxon>Deinococci</taxon>
        <taxon>Deinococcales</taxon>
        <taxon>Deinococcaceae</taxon>
        <taxon>Deinococcus</taxon>
    </lineage>
</organism>
<keyword evidence="3" id="KW-1133">Transmembrane helix</keyword>
<evidence type="ECO:0000313" key="4">
    <source>
        <dbReference type="EMBL" id="GGR61748.1"/>
    </source>
</evidence>
<evidence type="ECO:0000256" key="2">
    <source>
        <dbReference type="ARBA" id="ARBA00023237"/>
    </source>
</evidence>
<comment type="caution">
    <text evidence="4">The sequence shown here is derived from an EMBL/GenBank/DDBJ whole genome shotgun (WGS) entry which is preliminary data.</text>
</comment>
<dbReference type="EMBL" id="BMQM01000016">
    <property type="protein sequence ID" value="GGR61748.1"/>
    <property type="molecule type" value="Genomic_DNA"/>
</dbReference>
<evidence type="ECO:0008006" key="6">
    <source>
        <dbReference type="Google" id="ProtNLM"/>
    </source>
</evidence>
<proteinExistence type="predicted"/>
<comment type="subcellular location">
    <subcellularLocation>
        <location evidence="1">Cell outer membrane</location>
    </subcellularLocation>
</comment>
<keyword evidence="3" id="KW-0472">Membrane</keyword>
<dbReference type="InterPro" id="IPR012902">
    <property type="entry name" value="N_methyl_site"/>
</dbReference>
<gene>
    <name evidence="4" type="ORF">GCM10008959_24670</name>
</gene>
<feature type="transmembrane region" description="Helical" evidence="3">
    <location>
        <begin position="20"/>
        <end position="44"/>
    </location>
</feature>
<name>A0ABQ2RVV8_9DEIO</name>
<dbReference type="RefSeq" id="WP_189065289.1">
    <property type="nucleotide sequence ID" value="NZ_BMQM01000016.1"/>
</dbReference>
<evidence type="ECO:0000256" key="1">
    <source>
        <dbReference type="ARBA" id="ARBA00004442"/>
    </source>
</evidence>
<accession>A0ABQ2RVV8</accession>
<reference evidence="5" key="1">
    <citation type="journal article" date="2019" name="Int. J. Syst. Evol. Microbiol.">
        <title>The Global Catalogue of Microorganisms (GCM) 10K type strain sequencing project: providing services to taxonomists for standard genome sequencing and annotation.</title>
        <authorList>
            <consortium name="The Broad Institute Genomics Platform"/>
            <consortium name="The Broad Institute Genome Sequencing Center for Infectious Disease"/>
            <person name="Wu L."/>
            <person name="Ma J."/>
        </authorList>
    </citation>
    <scope>NUCLEOTIDE SEQUENCE [LARGE SCALE GENOMIC DNA]</scope>
    <source>
        <strain evidence="5">JCM 31404</strain>
    </source>
</reference>
<dbReference type="NCBIfam" id="TIGR02532">
    <property type="entry name" value="IV_pilin_GFxxxE"/>
    <property type="match status" value="1"/>
</dbReference>